<dbReference type="AlphaFoldDB" id="A0AAD7JHU7"/>
<reference evidence="3" key="1">
    <citation type="submission" date="2023-03" db="EMBL/GenBank/DDBJ databases">
        <title>Massive genome expansion in bonnet fungi (Mycena s.s.) driven by repeated elements and novel gene families across ecological guilds.</title>
        <authorList>
            <consortium name="Lawrence Berkeley National Laboratory"/>
            <person name="Harder C.B."/>
            <person name="Miyauchi S."/>
            <person name="Viragh M."/>
            <person name="Kuo A."/>
            <person name="Thoen E."/>
            <person name="Andreopoulos B."/>
            <person name="Lu D."/>
            <person name="Skrede I."/>
            <person name="Drula E."/>
            <person name="Henrissat B."/>
            <person name="Morin E."/>
            <person name="Kohler A."/>
            <person name="Barry K."/>
            <person name="LaButti K."/>
            <person name="Morin E."/>
            <person name="Salamov A."/>
            <person name="Lipzen A."/>
            <person name="Mereny Z."/>
            <person name="Hegedus B."/>
            <person name="Baldrian P."/>
            <person name="Stursova M."/>
            <person name="Weitz H."/>
            <person name="Taylor A."/>
            <person name="Grigoriev I.V."/>
            <person name="Nagy L.G."/>
            <person name="Martin F."/>
            <person name="Kauserud H."/>
        </authorList>
    </citation>
    <scope>NUCLEOTIDE SEQUENCE</scope>
    <source>
        <strain evidence="3">CBHHK188m</strain>
    </source>
</reference>
<name>A0AAD7JHU7_9AGAR</name>
<sequence>MARARIERVSRCTLIVLSLWSADVAAHHRAGPWPLFTQKIREVCFKFGICTIAALVRNRKEIPGEKKREVLSWLSPESNGSPAVFTIPTSMECRRGRHHRAVLATRKITKRPKRRRKKVIFSWLSPESNGSPAVLSRLAYGVQMWPPPPSRFMRLHSPRGGEHPQMEQNRSTSTGFPATPVDNITVHSSLFGNVEQEERRRMET</sequence>
<comment type="caution">
    <text evidence="3">The sequence shown here is derived from an EMBL/GenBank/DDBJ whole genome shotgun (WGS) entry which is preliminary data.</text>
</comment>
<accession>A0AAD7JHU7</accession>
<feature type="signal peptide" evidence="2">
    <location>
        <begin position="1"/>
        <end position="26"/>
    </location>
</feature>
<organism evidence="3 4">
    <name type="scientific">Mycena maculata</name>
    <dbReference type="NCBI Taxonomy" id="230809"/>
    <lineage>
        <taxon>Eukaryota</taxon>
        <taxon>Fungi</taxon>
        <taxon>Dikarya</taxon>
        <taxon>Basidiomycota</taxon>
        <taxon>Agaricomycotina</taxon>
        <taxon>Agaricomycetes</taxon>
        <taxon>Agaricomycetidae</taxon>
        <taxon>Agaricales</taxon>
        <taxon>Marasmiineae</taxon>
        <taxon>Mycenaceae</taxon>
        <taxon>Mycena</taxon>
    </lineage>
</organism>
<feature type="compositionally biased region" description="Polar residues" evidence="1">
    <location>
        <begin position="166"/>
        <end position="176"/>
    </location>
</feature>
<evidence type="ECO:0000256" key="2">
    <source>
        <dbReference type="SAM" id="SignalP"/>
    </source>
</evidence>
<proteinExistence type="predicted"/>
<evidence type="ECO:0000256" key="1">
    <source>
        <dbReference type="SAM" id="MobiDB-lite"/>
    </source>
</evidence>
<keyword evidence="4" id="KW-1185">Reference proteome</keyword>
<dbReference type="EMBL" id="JARJLG010000042">
    <property type="protein sequence ID" value="KAJ7762844.1"/>
    <property type="molecule type" value="Genomic_DNA"/>
</dbReference>
<evidence type="ECO:0000313" key="4">
    <source>
        <dbReference type="Proteomes" id="UP001215280"/>
    </source>
</evidence>
<evidence type="ECO:0000313" key="3">
    <source>
        <dbReference type="EMBL" id="KAJ7762844.1"/>
    </source>
</evidence>
<feature type="chain" id="PRO_5042214280" description="Secreted protein" evidence="2">
    <location>
        <begin position="27"/>
        <end position="204"/>
    </location>
</feature>
<dbReference type="Proteomes" id="UP001215280">
    <property type="component" value="Unassembled WGS sequence"/>
</dbReference>
<keyword evidence="2" id="KW-0732">Signal</keyword>
<gene>
    <name evidence="3" type="ORF">DFH07DRAFT_771056</name>
</gene>
<feature type="region of interest" description="Disordered" evidence="1">
    <location>
        <begin position="157"/>
        <end position="183"/>
    </location>
</feature>
<evidence type="ECO:0008006" key="5">
    <source>
        <dbReference type="Google" id="ProtNLM"/>
    </source>
</evidence>
<protein>
    <recommendedName>
        <fullName evidence="5">Secreted protein</fullName>
    </recommendedName>
</protein>